<feature type="domain" description="HTH marR-type" evidence="4">
    <location>
        <begin position="1"/>
        <end position="132"/>
    </location>
</feature>
<protein>
    <submittedName>
        <fullName evidence="5">MarR family transcriptional regulator</fullName>
    </submittedName>
</protein>
<proteinExistence type="predicted"/>
<dbReference type="Pfam" id="PF01047">
    <property type="entry name" value="MarR"/>
    <property type="match status" value="1"/>
</dbReference>
<dbReference type="SMART" id="SM00347">
    <property type="entry name" value="HTH_MARR"/>
    <property type="match status" value="1"/>
</dbReference>
<dbReference type="InterPro" id="IPR011991">
    <property type="entry name" value="ArsR-like_HTH"/>
</dbReference>
<dbReference type="RefSeq" id="WP_336497608.1">
    <property type="nucleotide sequence ID" value="NZ_JBAWSY010000006.1"/>
</dbReference>
<dbReference type="InterPro" id="IPR036388">
    <property type="entry name" value="WH-like_DNA-bd_sf"/>
</dbReference>
<name>A0ABU8F729_9BACI</name>
<keyword evidence="2" id="KW-0238">DNA-binding</keyword>
<keyword evidence="1" id="KW-0805">Transcription regulation</keyword>
<comment type="caution">
    <text evidence="5">The sequence shown here is derived from an EMBL/GenBank/DDBJ whole genome shotgun (WGS) entry which is preliminary data.</text>
</comment>
<keyword evidence="6" id="KW-1185">Reference proteome</keyword>
<evidence type="ECO:0000259" key="4">
    <source>
        <dbReference type="PROSITE" id="PS50995"/>
    </source>
</evidence>
<evidence type="ECO:0000313" key="6">
    <source>
        <dbReference type="Proteomes" id="UP001364890"/>
    </source>
</evidence>
<dbReference type="CDD" id="cd00090">
    <property type="entry name" value="HTH_ARSR"/>
    <property type="match status" value="1"/>
</dbReference>
<dbReference type="InterPro" id="IPR036390">
    <property type="entry name" value="WH_DNA-bd_sf"/>
</dbReference>
<dbReference type="PRINTS" id="PR00598">
    <property type="entry name" value="HTHMARR"/>
</dbReference>
<dbReference type="SUPFAM" id="SSF46785">
    <property type="entry name" value="Winged helix' DNA-binding domain"/>
    <property type="match status" value="1"/>
</dbReference>
<dbReference type="Gene3D" id="1.10.10.10">
    <property type="entry name" value="Winged helix-like DNA-binding domain superfamily/Winged helix DNA-binding domain"/>
    <property type="match status" value="1"/>
</dbReference>
<dbReference type="PANTHER" id="PTHR42756:SF1">
    <property type="entry name" value="TRANSCRIPTIONAL REPRESSOR OF EMRAB OPERON"/>
    <property type="match status" value="1"/>
</dbReference>
<organism evidence="5 6">
    <name type="scientific">Psychrobacillus mangrovi</name>
    <dbReference type="NCBI Taxonomy" id="3117745"/>
    <lineage>
        <taxon>Bacteria</taxon>
        <taxon>Bacillati</taxon>
        <taxon>Bacillota</taxon>
        <taxon>Bacilli</taxon>
        <taxon>Bacillales</taxon>
        <taxon>Bacillaceae</taxon>
        <taxon>Psychrobacillus</taxon>
    </lineage>
</organism>
<evidence type="ECO:0000313" key="5">
    <source>
        <dbReference type="EMBL" id="MEI4770050.1"/>
    </source>
</evidence>
<gene>
    <name evidence="5" type="ORF">WAX74_10415</name>
</gene>
<reference evidence="5 6" key="1">
    <citation type="submission" date="2024-01" db="EMBL/GenBank/DDBJ databases">
        <title>Seven novel Bacillus-like species.</title>
        <authorList>
            <person name="Liu G."/>
        </authorList>
    </citation>
    <scope>NUCLEOTIDE SEQUENCE [LARGE SCALE GENOMIC DNA]</scope>
    <source>
        <strain evidence="5 6">FJAT-51614</strain>
    </source>
</reference>
<dbReference type="PROSITE" id="PS01117">
    <property type="entry name" value="HTH_MARR_1"/>
    <property type="match status" value="1"/>
</dbReference>
<evidence type="ECO:0000256" key="1">
    <source>
        <dbReference type="ARBA" id="ARBA00023015"/>
    </source>
</evidence>
<evidence type="ECO:0000256" key="2">
    <source>
        <dbReference type="ARBA" id="ARBA00023125"/>
    </source>
</evidence>
<keyword evidence="3" id="KW-0804">Transcription</keyword>
<dbReference type="PANTHER" id="PTHR42756">
    <property type="entry name" value="TRANSCRIPTIONAL REGULATOR, MARR"/>
    <property type="match status" value="1"/>
</dbReference>
<dbReference type="InterPro" id="IPR023187">
    <property type="entry name" value="Tscrpt_reg_MarR-type_CS"/>
</dbReference>
<dbReference type="Proteomes" id="UP001364890">
    <property type="component" value="Unassembled WGS sequence"/>
</dbReference>
<dbReference type="InterPro" id="IPR000835">
    <property type="entry name" value="HTH_MarR-typ"/>
</dbReference>
<dbReference type="PROSITE" id="PS50995">
    <property type="entry name" value="HTH_MARR_2"/>
    <property type="match status" value="1"/>
</dbReference>
<evidence type="ECO:0000256" key="3">
    <source>
        <dbReference type="ARBA" id="ARBA00023163"/>
    </source>
</evidence>
<sequence length="137" mass="15830">MMNNINNDFTAIYYYLHPENQVNISHQSVRILQFIQKEEGATVQDVAKTLQISPNTASEHIKKLERNGWVTKNRLKDDQRIVNINLTEEGLKIVKVNTELDSEKLSKVWATLTSEQKIEIESAFHILSEAAKHVYNH</sequence>
<dbReference type="EMBL" id="JBAWSY010000006">
    <property type="protein sequence ID" value="MEI4770050.1"/>
    <property type="molecule type" value="Genomic_DNA"/>
</dbReference>
<accession>A0ABU8F729</accession>